<dbReference type="SUPFAM" id="SSF109604">
    <property type="entry name" value="HD-domain/PDEase-like"/>
    <property type="match status" value="1"/>
</dbReference>
<evidence type="ECO:0000313" key="2">
    <source>
        <dbReference type="EMBL" id="MBP1849371.1"/>
    </source>
</evidence>
<keyword evidence="3" id="KW-1185">Reference proteome</keyword>
<dbReference type="Pfam" id="PF11871">
    <property type="entry name" value="DUF3391"/>
    <property type="match status" value="1"/>
</dbReference>
<dbReference type="PROSITE" id="PS51832">
    <property type="entry name" value="HD_GYP"/>
    <property type="match status" value="1"/>
</dbReference>
<evidence type="ECO:0000313" key="3">
    <source>
        <dbReference type="Proteomes" id="UP000759443"/>
    </source>
</evidence>
<sequence length="308" mass="33996">MFVERVEGGEGAHKSFRTNLLLTKQSDLQQIMRYNAISAVIDVSKSVKVQVGSPGGPATDYRRDTEIALAERFSPRELSLAKEVIQKTAPQVKEILMAAQLQNSVDMHAASDTVADIMAQGELGALIGLCKIKEIDEYTFLHSLSVSALLVSFGRALKVDEEMVHLFGLGGLVHDIGKSTIPVDILKKTGSLTADEFHLIKSHPERGYAILRRSDETVPEVVLDICRYHHEKYDGSGYPLQLMSAKIPYCARVAAICDVYDALTTIRPYKKAWTQAEAVDRMIGSHGHFDPKLLRTFVSRMILSGALV</sequence>
<dbReference type="CDD" id="cd00077">
    <property type="entry name" value="HDc"/>
    <property type="match status" value="1"/>
</dbReference>
<dbReference type="PANTHER" id="PTHR43155:SF2">
    <property type="entry name" value="CYCLIC DI-GMP PHOSPHODIESTERASE PA4108"/>
    <property type="match status" value="1"/>
</dbReference>
<dbReference type="Proteomes" id="UP000759443">
    <property type="component" value="Unassembled WGS sequence"/>
</dbReference>
<name>A0ABS4DUJ5_9HYPH</name>
<dbReference type="Pfam" id="PF13487">
    <property type="entry name" value="HD_5"/>
    <property type="match status" value="1"/>
</dbReference>
<dbReference type="Gene3D" id="1.10.3210.10">
    <property type="entry name" value="Hypothetical protein af1432"/>
    <property type="match status" value="1"/>
</dbReference>
<comment type="caution">
    <text evidence="2">The sequence shown here is derived from an EMBL/GenBank/DDBJ whole genome shotgun (WGS) entry which is preliminary data.</text>
</comment>
<reference evidence="2 3" key="1">
    <citation type="submission" date="2021-03" db="EMBL/GenBank/DDBJ databases">
        <title>Genomic Encyclopedia of Type Strains, Phase IV (KMG-IV): sequencing the most valuable type-strain genomes for metagenomic binning, comparative biology and taxonomic classification.</title>
        <authorList>
            <person name="Goeker M."/>
        </authorList>
    </citation>
    <scope>NUCLEOTIDE SEQUENCE [LARGE SCALE GENOMIC DNA]</scope>
    <source>
        <strain evidence="2 3">DSM 21600</strain>
    </source>
</reference>
<dbReference type="InterPro" id="IPR037522">
    <property type="entry name" value="HD_GYP_dom"/>
</dbReference>
<dbReference type="PANTHER" id="PTHR43155">
    <property type="entry name" value="CYCLIC DI-GMP PHOSPHODIESTERASE PA4108-RELATED"/>
    <property type="match status" value="1"/>
</dbReference>
<protein>
    <submittedName>
        <fullName evidence="2">Nucleotidyltransferase with HDIG domain</fullName>
    </submittedName>
</protein>
<dbReference type="InterPro" id="IPR003607">
    <property type="entry name" value="HD/PDEase_dom"/>
</dbReference>
<dbReference type="NCBIfam" id="TIGR00277">
    <property type="entry name" value="HDIG"/>
    <property type="match status" value="1"/>
</dbReference>
<feature type="domain" description="HD-GYP" evidence="1">
    <location>
        <begin position="118"/>
        <end position="308"/>
    </location>
</feature>
<dbReference type="EMBL" id="JAGGJU010000002">
    <property type="protein sequence ID" value="MBP1849371.1"/>
    <property type="molecule type" value="Genomic_DNA"/>
</dbReference>
<accession>A0ABS4DUJ5</accession>
<gene>
    <name evidence="2" type="ORF">J2Z17_000792</name>
</gene>
<evidence type="ECO:0000259" key="1">
    <source>
        <dbReference type="PROSITE" id="PS51832"/>
    </source>
</evidence>
<dbReference type="InterPro" id="IPR006675">
    <property type="entry name" value="HDIG_dom"/>
</dbReference>
<organism evidence="2 3">
    <name type="scientific">Rhizobium halophytocola</name>
    <dbReference type="NCBI Taxonomy" id="735519"/>
    <lineage>
        <taxon>Bacteria</taxon>
        <taxon>Pseudomonadati</taxon>
        <taxon>Pseudomonadota</taxon>
        <taxon>Alphaproteobacteria</taxon>
        <taxon>Hyphomicrobiales</taxon>
        <taxon>Rhizobiaceae</taxon>
        <taxon>Rhizobium/Agrobacterium group</taxon>
        <taxon>Rhizobium</taxon>
    </lineage>
</organism>
<dbReference type="SMART" id="SM00471">
    <property type="entry name" value="HDc"/>
    <property type="match status" value="1"/>
</dbReference>
<proteinExistence type="predicted"/>
<dbReference type="InterPro" id="IPR021812">
    <property type="entry name" value="DUF3391"/>
</dbReference>